<sequence length="113" mass="12632">MALASQLERQLAWNPLQDFPIWSTAPLALPVSKVEYKFIARRLHELFVKHDDKKTPVRWEGVEGNRQLLVEPGQLEVTAIWGDPHEKVMVNADPLTLPLDGSGGQSSPADKLP</sequence>
<accession>A0A812IDD1</accession>
<gene>
    <name evidence="2" type="ORF">SNAT2548_LOCUS4146</name>
</gene>
<dbReference type="EMBL" id="CAJNDS010000255">
    <property type="protein sequence ID" value="CAE7034581.1"/>
    <property type="molecule type" value="Genomic_DNA"/>
</dbReference>
<evidence type="ECO:0000313" key="2">
    <source>
        <dbReference type="EMBL" id="CAE7034581.1"/>
    </source>
</evidence>
<organism evidence="2 3">
    <name type="scientific">Symbiodinium natans</name>
    <dbReference type="NCBI Taxonomy" id="878477"/>
    <lineage>
        <taxon>Eukaryota</taxon>
        <taxon>Sar</taxon>
        <taxon>Alveolata</taxon>
        <taxon>Dinophyceae</taxon>
        <taxon>Suessiales</taxon>
        <taxon>Symbiodiniaceae</taxon>
        <taxon>Symbiodinium</taxon>
    </lineage>
</organism>
<protein>
    <submittedName>
        <fullName evidence="2">Uncharacterized protein</fullName>
    </submittedName>
</protein>
<evidence type="ECO:0000256" key="1">
    <source>
        <dbReference type="SAM" id="MobiDB-lite"/>
    </source>
</evidence>
<proteinExistence type="predicted"/>
<comment type="caution">
    <text evidence="2">The sequence shown here is derived from an EMBL/GenBank/DDBJ whole genome shotgun (WGS) entry which is preliminary data.</text>
</comment>
<name>A0A812IDD1_9DINO</name>
<evidence type="ECO:0000313" key="3">
    <source>
        <dbReference type="Proteomes" id="UP000604046"/>
    </source>
</evidence>
<reference evidence="2" key="1">
    <citation type="submission" date="2021-02" db="EMBL/GenBank/DDBJ databases">
        <authorList>
            <person name="Dougan E. K."/>
            <person name="Rhodes N."/>
            <person name="Thang M."/>
            <person name="Chan C."/>
        </authorList>
    </citation>
    <scope>NUCLEOTIDE SEQUENCE</scope>
</reference>
<keyword evidence="3" id="KW-1185">Reference proteome</keyword>
<dbReference type="Proteomes" id="UP000604046">
    <property type="component" value="Unassembled WGS sequence"/>
</dbReference>
<dbReference type="AlphaFoldDB" id="A0A812IDD1"/>
<feature type="region of interest" description="Disordered" evidence="1">
    <location>
        <begin position="94"/>
        <end position="113"/>
    </location>
</feature>
<dbReference type="OrthoDB" id="10332553at2759"/>